<dbReference type="AlphaFoldDB" id="A0AAN4Z1U0"/>
<accession>A0AAN4Z1U0</accession>
<dbReference type="Proteomes" id="UP001328107">
    <property type="component" value="Unassembled WGS sequence"/>
</dbReference>
<feature type="transmembrane region" description="Helical" evidence="1">
    <location>
        <begin position="20"/>
        <end position="45"/>
    </location>
</feature>
<sequence>DYVIDHVIDLSAEVIYKLNFIVFLFLNRFVLINKFLISIHLVIIVSSNVPPQLDPSSFHLNDRLREESIRWF</sequence>
<protein>
    <submittedName>
        <fullName evidence="2">Uncharacterized protein</fullName>
    </submittedName>
</protein>
<evidence type="ECO:0000256" key="1">
    <source>
        <dbReference type="SAM" id="Phobius"/>
    </source>
</evidence>
<name>A0AAN4Z1U0_9BILA</name>
<proteinExistence type="predicted"/>
<keyword evidence="1" id="KW-1133">Transmembrane helix</keyword>
<gene>
    <name evidence="2" type="ORF">PMAYCL1PPCAC_00042</name>
</gene>
<keyword evidence="3" id="KW-1185">Reference proteome</keyword>
<feature type="non-terminal residue" evidence="2">
    <location>
        <position position="1"/>
    </location>
</feature>
<organism evidence="2 3">
    <name type="scientific">Pristionchus mayeri</name>
    <dbReference type="NCBI Taxonomy" id="1317129"/>
    <lineage>
        <taxon>Eukaryota</taxon>
        <taxon>Metazoa</taxon>
        <taxon>Ecdysozoa</taxon>
        <taxon>Nematoda</taxon>
        <taxon>Chromadorea</taxon>
        <taxon>Rhabditida</taxon>
        <taxon>Rhabditina</taxon>
        <taxon>Diplogasteromorpha</taxon>
        <taxon>Diplogasteroidea</taxon>
        <taxon>Neodiplogasteridae</taxon>
        <taxon>Pristionchus</taxon>
    </lineage>
</organism>
<reference evidence="3" key="1">
    <citation type="submission" date="2022-10" db="EMBL/GenBank/DDBJ databases">
        <title>Genome assembly of Pristionchus species.</title>
        <authorList>
            <person name="Yoshida K."/>
            <person name="Sommer R.J."/>
        </authorList>
    </citation>
    <scope>NUCLEOTIDE SEQUENCE [LARGE SCALE GENOMIC DNA]</scope>
    <source>
        <strain evidence="3">RS5460</strain>
    </source>
</reference>
<keyword evidence="1" id="KW-0812">Transmembrane</keyword>
<evidence type="ECO:0000313" key="3">
    <source>
        <dbReference type="Proteomes" id="UP001328107"/>
    </source>
</evidence>
<comment type="caution">
    <text evidence="2">The sequence shown here is derived from an EMBL/GenBank/DDBJ whole genome shotgun (WGS) entry which is preliminary data.</text>
</comment>
<evidence type="ECO:0000313" key="2">
    <source>
        <dbReference type="EMBL" id="GMR29847.1"/>
    </source>
</evidence>
<keyword evidence="1" id="KW-0472">Membrane</keyword>
<dbReference type="EMBL" id="BTRK01000001">
    <property type="protein sequence ID" value="GMR29847.1"/>
    <property type="molecule type" value="Genomic_DNA"/>
</dbReference>